<dbReference type="PROSITE" id="PS50885">
    <property type="entry name" value="HAMP"/>
    <property type="match status" value="1"/>
</dbReference>
<dbReference type="Pfam" id="PF00015">
    <property type="entry name" value="MCPsignal"/>
    <property type="match status" value="1"/>
</dbReference>
<evidence type="ECO:0000256" key="1">
    <source>
        <dbReference type="ARBA" id="ARBA00004370"/>
    </source>
</evidence>
<accession>H1S118</accession>
<dbReference type="GO" id="GO:0005886">
    <property type="term" value="C:plasma membrane"/>
    <property type="evidence" value="ECO:0007669"/>
    <property type="project" value="TreeGrafter"/>
</dbReference>
<keyword evidence="6" id="KW-0472">Membrane</keyword>
<evidence type="ECO:0000313" key="10">
    <source>
        <dbReference type="Proteomes" id="UP000005808"/>
    </source>
</evidence>
<dbReference type="PATRIC" id="fig|1127483.3.peg.1421"/>
<evidence type="ECO:0000313" key="9">
    <source>
        <dbReference type="EMBL" id="EHP43834.1"/>
    </source>
</evidence>
<feature type="transmembrane region" description="Helical" evidence="6">
    <location>
        <begin position="53"/>
        <end position="73"/>
    </location>
</feature>
<dbReference type="InterPro" id="IPR051310">
    <property type="entry name" value="MCP_chemotaxis"/>
</dbReference>
<dbReference type="Proteomes" id="UP000005808">
    <property type="component" value="Unassembled WGS sequence"/>
</dbReference>
<feature type="domain" description="Methyl-accepting transducer" evidence="7">
    <location>
        <begin position="131"/>
        <end position="360"/>
    </location>
</feature>
<dbReference type="PANTHER" id="PTHR43531:SF14">
    <property type="entry name" value="METHYL-ACCEPTING CHEMOTAXIS PROTEIN I-RELATED"/>
    <property type="match status" value="1"/>
</dbReference>
<reference evidence="9 10" key="1">
    <citation type="journal article" date="2012" name="J. Bacteriol.">
        <title>De Novo Genome Project of Cupriavidus basilensis OR16.</title>
        <authorList>
            <person name="Cserhati M."/>
            <person name="Kriszt B."/>
            <person name="Szoboszlay S."/>
            <person name="Toth A."/>
            <person name="Szabo I."/>
            <person name="Tancsics A."/>
            <person name="Nagy I."/>
            <person name="Horvath B."/>
            <person name="Nagy I."/>
            <person name="Kukolya J."/>
        </authorList>
    </citation>
    <scope>NUCLEOTIDE SEQUENCE [LARGE SCALE GENOMIC DNA]</scope>
    <source>
        <strain evidence="9 10">OR16</strain>
    </source>
</reference>
<comment type="similarity">
    <text evidence="3">Belongs to the methyl-accepting chemotaxis (MCP) protein family.</text>
</comment>
<evidence type="ECO:0000256" key="6">
    <source>
        <dbReference type="SAM" id="Phobius"/>
    </source>
</evidence>
<comment type="caution">
    <text evidence="9">The sequence shown here is derived from an EMBL/GenBank/DDBJ whole genome shotgun (WGS) entry which is preliminary data.</text>
</comment>
<dbReference type="Gene3D" id="1.10.287.950">
    <property type="entry name" value="Methyl-accepting chemotaxis protein"/>
    <property type="match status" value="1"/>
</dbReference>
<dbReference type="RefSeq" id="WP_006157169.1">
    <property type="nucleotide sequence ID" value="NZ_AHJE01000016.1"/>
</dbReference>
<feature type="domain" description="HAMP" evidence="8">
    <location>
        <begin position="74"/>
        <end position="126"/>
    </location>
</feature>
<dbReference type="FunFam" id="1.10.287.950:FF:000001">
    <property type="entry name" value="Methyl-accepting chemotaxis sensory transducer"/>
    <property type="match status" value="1"/>
</dbReference>
<dbReference type="GO" id="GO:0004888">
    <property type="term" value="F:transmembrane signaling receptor activity"/>
    <property type="evidence" value="ECO:0007669"/>
    <property type="project" value="TreeGrafter"/>
</dbReference>
<comment type="subcellular location">
    <subcellularLocation>
        <location evidence="1">Membrane</location>
    </subcellularLocation>
</comment>
<evidence type="ECO:0000256" key="5">
    <source>
        <dbReference type="SAM" id="MobiDB-lite"/>
    </source>
</evidence>
<protein>
    <submittedName>
        <fullName evidence="9">N-ethylmaleimide reductase NemA</fullName>
    </submittedName>
</protein>
<name>H1S118_9BURK</name>
<dbReference type="SMART" id="SM00304">
    <property type="entry name" value="HAMP"/>
    <property type="match status" value="1"/>
</dbReference>
<evidence type="ECO:0000256" key="4">
    <source>
        <dbReference type="PROSITE-ProRule" id="PRU00284"/>
    </source>
</evidence>
<dbReference type="PANTHER" id="PTHR43531">
    <property type="entry name" value="PROTEIN ICFG"/>
    <property type="match status" value="1"/>
</dbReference>
<sequence>MMSFANLTIRTRLGLGYAVVLLLMAAAIAAGLDRLPGASGGDAQQAIDGARTLMFTLWFVAFLVGAAFTYGIARSISEPLGEAVYIAETVASGDLSKEFETERKGEFGRLLAGMGEMEDMLTDLVTRIKESTDSITDASKQIAAGNTDLSQRTEEQASALQETASSMGELTAMVRQNTERAHAANELAANASQIAQRGGTVVGEVVDTMQAISASSKKVVDIIDVIEGIAFQTNILALNAAVEAARAGEQGRGFAVVAGEVRTLAQRSAAAAKEIRGLIGDSVEQVRNGSARVEHAGQTMREIVTASRQVTTILGEISVASAQQSGGIEQVNQAVMQMDAVTQQNAALVEQAAAAALALAEQAHQLQNAVGEFKLDPTPDDLAPGQHRFGGSAHGAHA</sequence>
<keyword evidence="6" id="KW-1133">Transmembrane helix</keyword>
<evidence type="ECO:0000259" key="7">
    <source>
        <dbReference type="PROSITE" id="PS50111"/>
    </source>
</evidence>
<dbReference type="AlphaFoldDB" id="H1S118"/>
<dbReference type="GO" id="GO:0006935">
    <property type="term" value="P:chemotaxis"/>
    <property type="evidence" value="ECO:0007669"/>
    <property type="project" value="TreeGrafter"/>
</dbReference>
<evidence type="ECO:0000256" key="3">
    <source>
        <dbReference type="ARBA" id="ARBA00029447"/>
    </source>
</evidence>
<dbReference type="EMBL" id="AHJE01000016">
    <property type="protein sequence ID" value="EHP43834.1"/>
    <property type="molecule type" value="Genomic_DNA"/>
</dbReference>
<organism evidence="9 10">
    <name type="scientific">Cupriavidus basilensis OR16</name>
    <dbReference type="NCBI Taxonomy" id="1127483"/>
    <lineage>
        <taxon>Bacteria</taxon>
        <taxon>Pseudomonadati</taxon>
        <taxon>Pseudomonadota</taxon>
        <taxon>Betaproteobacteria</taxon>
        <taxon>Burkholderiales</taxon>
        <taxon>Burkholderiaceae</taxon>
        <taxon>Cupriavidus</taxon>
    </lineage>
</organism>
<proteinExistence type="inferred from homology"/>
<evidence type="ECO:0000259" key="8">
    <source>
        <dbReference type="PROSITE" id="PS50885"/>
    </source>
</evidence>
<dbReference type="InterPro" id="IPR004089">
    <property type="entry name" value="MCPsignal_dom"/>
</dbReference>
<dbReference type="CDD" id="cd11386">
    <property type="entry name" value="MCP_signal"/>
    <property type="match status" value="1"/>
</dbReference>
<feature type="region of interest" description="Disordered" evidence="5">
    <location>
        <begin position="376"/>
        <end position="398"/>
    </location>
</feature>
<dbReference type="SMART" id="SM00283">
    <property type="entry name" value="MA"/>
    <property type="match status" value="1"/>
</dbReference>
<dbReference type="InterPro" id="IPR003660">
    <property type="entry name" value="HAMP_dom"/>
</dbReference>
<dbReference type="SUPFAM" id="SSF58104">
    <property type="entry name" value="Methyl-accepting chemotaxis protein (MCP) signaling domain"/>
    <property type="match status" value="1"/>
</dbReference>
<dbReference type="PROSITE" id="PS50111">
    <property type="entry name" value="CHEMOTAXIS_TRANSDUC_2"/>
    <property type="match status" value="1"/>
</dbReference>
<keyword evidence="6" id="KW-0812">Transmembrane</keyword>
<gene>
    <name evidence="9" type="ORF">OR16_07099</name>
</gene>
<dbReference type="GO" id="GO:0007165">
    <property type="term" value="P:signal transduction"/>
    <property type="evidence" value="ECO:0007669"/>
    <property type="project" value="UniProtKB-KW"/>
</dbReference>
<keyword evidence="2" id="KW-0488">Methylation</keyword>
<keyword evidence="4" id="KW-0807">Transducer</keyword>
<dbReference type="Pfam" id="PF00672">
    <property type="entry name" value="HAMP"/>
    <property type="match status" value="1"/>
</dbReference>
<evidence type="ECO:0000256" key="2">
    <source>
        <dbReference type="ARBA" id="ARBA00022481"/>
    </source>
</evidence>